<dbReference type="EMBL" id="JAYMYR010000009">
    <property type="protein sequence ID" value="KAK7343105.1"/>
    <property type="molecule type" value="Genomic_DNA"/>
</dbReference>
<proteinExistence type="predicted"/>
<protein>
    <submittedName>
        <fullName evidence="2">Uncharacterized protein</fullName>
    </submittedName>
</protein>
<evidence type="ECO:0000313" key="2">
    <source>
        <dbReference type="EMBL" id="KAK7343105.1"/>
    </source>
</evidence>
<sequence>MSPPRPAPQQPPTTHPLITASQQCQRNHKTQAKNLHHRSKNGSDNWAFNFPHLSCSQIETQALPFPRQSSCFP</sequence>
<evidence type="ECO:0000313" key="3">
    <source>
        <dbReference type="Proteomes" id="UP001374584"/>
    </source>
</evidence>
<feature type="compositionally biased region" description="Pro residues" evidence="1">
    <location>
        <begin position="1"/>
        <end position="14"/>
    </location>
</feature>
<dbReference type="Proteomes" id="UP001374584">
    <property type="component" value="Unassembled WGS sequence"/>
</dbReference>
<feature type="region of interest" description="Disordered" evidence="1">
    <location>
        <begin position="1"/>
        <end position="43"/>
    </location>
</feature>
<name>A0AAN9LVB9_PHACN</name>
<reference evidence="2 3" key="1">
    <citation type="submission" date="2024-01" db="EMBL/GenBank/DDBJ databases">
        <title>The genomes of 5 underutilized Papilionoideae crops provide insights into root nodulation and disease resistanc.</title>
        <authorList>
            <person name="Jiang F."/>
        </authorList>
    </citation>
    <scope>NUCLEOTIDE SEQUENCE [LARGE SCALE GENOMIC DNA]</scope>
    <source>
        <strain evidence="2">JINMINGXINNONG_FW02</strain>
        <tissue evidence="2">Leaves</tissue>
    </source>
</reference>
<dbReference type="AlphaFoldDB" id="A0AAN9LVB9"/>
<gene>
    <name evidence="2" type="ORF">VNO80_26068</name>
</gene>
<accession>A0AAN9LVB9</accession>
<keyword evidence="3" id="KW-1185">Reference proteome</keyword>
<organism evidence="2 3">
    <name type="scientific">Phaseolus coccineus</name>
    <name type="common">Scarlet runner bean</name>
    <name type="synonym">Phaseolus multiflorus</name>
    <dbReference type="NCBI Taxonomy" id="3886"/>
    <lineage>
        <taxon>Eukaryota</taxon>
        <taxon>Viridiplantae</taxon>
        <taxon>Streptophyta</taxon>
        <taxon>Embryophyta</taxon>
        <taxon>Tracheophyta</taxon>
        <taxon>Spermatophyta</taxon>
        <taxon>Magnoliopsida</taxon>
        <taxon>eudicotyledons</taxon>
        <taxon>Gunneridae</taxon>
        <taxon>Pentapetalae</taxon>
        <taxon>rosids</taxon>
        <taxon>fabids</taxon>
        <taxon>Fabales</taxon>
        <taxon>Fabaceae</taxon>
        <taxon>Papilionoideae</taxon>
        <taxon>50 kb inversion clade</taxon>
        <taxon>NPAAA clade</taxon>
        <taxon>indigoferoid/millettioid clade</taxon>
        <taxon>Phaseoleae</taxon>
        <taxon>Phaseolus</taxon>
    </lineage>
</organism>
<evidence type="ECO:0000256" key="1">
    <source>
        <dbReference type="SAM" id="MobiDB-lite"/>
    </source>
</evidence>
<comment type="caution">
    <text evidence="2">The sequence shown here is derived from an EMBL/GenBank/DDBJ whole genome shotgun (WGS) entry which is preliminary data.</text>
</comment>
<feature type="compositionally biased region" description="Basic residues" evidence="1">
    <location>
        <begin position="26"/>
        <end position="40"/>
    </location>
</feature>